<dbReference type="InterPro" id="IPR050882">
    <property type="entry name" value="Prepilin_peptidase/N-MTase"/>
</dbReference>
<keyword evidence="2" id="KW-0812">Transmembrane</keyword>
<evidence type="ECO:0000256" key="2">
    <source>
        <dbReference type="SAM" id="Phobius"/>
    </source>
</evidence>
<feature type="transmembrane region" description="Helical" evidence="2">
    <location>
        <begin position="111"/>
        <end position="131"/>
    </location>
</feature>
<keyword evidence="2" id="KW-0472">Membrane</keyword>
<keyword evidence="2" id="KW-1133">Transmembrane helix</keyword>
<proteinExistence type="inferred from homology"/>
<evidence type="ECO:0000313" key="5">
    <source>
        <dbReference type="Proteomes" id="UP000832041"/>
    </source>
</evidence>
<evidence type="ECO:0000256" key="1">
    <source>
        <dbReference type="ARBA" id="ARBA00005801"/>
    </source>
</evidence>
<feature type="transmembrane region" description="Helical" evidence="2">
    <location>
        <begin position="164"/>
        <end position="185"/>
    </location>
</feature>
<protein>
    <submittedName>
        <fullName evidence="4">Prepilin peptidase</fullName>
    </submittedName>
</protein>
<dbReference type="EMBL" id="CP051627">
    <property type="protein sequence ID" value="UPT19929.1"/>
    <property type="molecule type" value="Genomic_DNA"/>
</dbReference>
<name>A0ABY4KXU4_THEAE</name>
<evidence type="ECO:0000313" key="4">
    <source>
        <dbReference type="EMBL" id="UPT19929.1"/>
    </source>
</evidence>
<feature type="transmembrane region" description="Helical" evidence="2">
    <location>
        <begin position="245"/>
        <end position="266"/>
    </location>
</feature>
<reference evidence="4 5" key="1">
    <citation type="submission" date="2020-04" db="EMBL/GenBank/DDBJ databases">
        <title>Thermobifida alba genome sequencing and assembly.</title>
        <authorList>
            <person name="Luzics S."/>
            <person name="Horvath B."/>
            <person name="Nagy I."/>
            <person name="Toth A."/>
            <person name="Nagy I."/>
            <person name="Kukolya J."/>
        </authorList>
    </citation>
    <scope>NUCLEOTIDE SEQUENCE [LARGE SCALE GENOMIC DNA]</scope>
    <source>
        <strain evidence="4 5">DSM 43795</strain>
    </source>
</reference>
<comment type="similarity">
    <text evidence="1">Belongs to the peptidase A24 family.</text>
</comment>
<dbReference type="InterPro" id="IPR000045">
    <property type="entry name" value="Prepilin_IV_endopep_pep"/>
</dbReference>
<feature type="transmembrane region" description="Helical" evidence="2">
    <location>
        <begin position="84"/>
        <end position="104"/>
    </location>
</feature>
<evidence type="ECO:0000259" key="3">
    <source>
        <dbReference type="Pfam" id="PF01478"/>
    </source>
</evidence>
<dbReference type="Gene3D" id="1.20.120.1220">
    <property type="match status" value="1"/>
</dbReference>
<feature type="transmembrane region" description="Helical" evidence="2">
    <location>
        <begin position="137"/>
        <end position="157"/>
    </location>
</feature>
<organism evidence="4 5">
    <name type="scientific">Thermobifida alba</name>
    <name type="common">Thermomonospora alba</name>
    <dbReference type="NCBI Taxonomy" id="53522"/>
    <lineage>
        <taxon>Bacteria</taxon>
        <taxon>Bacillati</taxon>
        <taxon>Actinomycetota</taxon>
        <taxon>Actinomycetes</taxon>
        <taxon>Streptosporangiales</taxon>
        <taxon>Nocardiopsidaceae</taxon>
        <taxon>Thermobifida</taxon>
    </lineage>
</organism>
<dbReference type="Proteomes" id="UP000832041">
    <property type="component" value="Chromosome"/>
</dbReference>
<feature type="transmembrane region" description="Helical" evidence="2">
    <location>
        <begin position="212"/>
        <end position="233"/>
    </location>
</feature>
<keyword evidence="5" id="KW-1185">Reference proteome</keyword>
<dbReference type="Pfam" id="PF01478">
    <property type="entry name" value="Peptidase_A24"/>
    <property type="match status" value="1"/>
</dbReference>
<feature type="domain" description="Prepilin type IV endopeptidase peptidase" evidence="3">
    <location>
        <begin position="116"/>
        <end position="231"/>
    </location>
</feature>
<accession>A0ABY4KXU4</accession>
<dbReference type="PANTHER" id="PTHR30487">
    <property type="entry name" value="TYPE 4 PREPILIN-LIKE PROTEINS LEADER PEPTIDE-PROCESSING ENZYME"/>
    <property type="match status" value="1"/>
</dbReference>
<sequence length="267" mass="27219">MPDMPSAPLLALALAPLGALLAHHAGRVVVLFAAHDPGDDPDDPGPPPPTLPRSGRVVPWARWSPLPWRLVLTGRGPGGEPVRAPGPVVLAAAAAFAAVGLGAAQRPAAEIAALAFLALWGTLLSAVDLRVKRLPDALVRPAYPVALALLGAAALTVPHGRSAFLGALAGMAALWAFYWLLWFVYPAGMGWGDVKLSGLVGLYLGWAGPGPAVSGAFAAFLLSACVGLVLVLLGRAGRKTQLPFGPFMVGGALAVLLLGDPLPLLLG</sequence>
<gene>
    <name evidence="4" type="ORF">FOF52_02230</name>
</gene>
<dbReference type="PANTHER" id="PTHR30487:SF0">
    <property type="entry name" value="PREPILIN LEADER PEPTIDASE_N-METHYLTRANSFERASE-RELATED"/>
    <property type="match status" value="1"/>
</dbReference>